<comment type="caution">
    <text evidence="2">The sequence shown here is derived from an EMBL/GenBank/DDBJ whole genome shotgun (WGS) entry which is preliminary data.</text>
</comment>
<gene>
    <name evidence="2" type="ORF">J2S63_000811</name>
</gene>
<dbReference type="PROSITE" id="PS51787">
    <property type="entry name" value="LON_N"/>
    <property type="match status" value="1"/>
</dbReference>
<keyword evidence="3" id="KW-1185">Reference proteome</keyword>
<dbReference type="InterPro" id="IPR046336">
    <property type="entry name" value="Lon_prtase_N_sf"/>
</dbReference>
<evidence type="ECO:0000259" key="1">
    <source>
        <dbReference type="PROSITE" id="PS51787"/>
    </source>
</evidence>
<dbReference type="EMBL" id="JAVDYG010000001">
    <property type="protein sequence ID" value="MDR7361258.1"/>
    <property type="molecule type" value="Genomic_DNA"/>
</dbReference>
<sequence>MERLLPIFPLGLVAFPGMTLPLHVFEERYRTLVRDLLAVEDPEERVFGVVAIREGYEVGSFEARSMYRTGCLMHLRVAEAYPDGRYDISCVGRGRVRVLETDSDRPYLRAHVALLTTPEETEESLHAETQATLAVFTEYRAAVSELRGDEVMNGSLPADPELMSYALAATCSLPLVDRQHLLEATGTSDRLGLLRRQLRGELRAMRALPSLPATEVARSGWSPN</sequence>
<dbReference type="InterPro" id="IPR015947">
    <property type="entry name" value="PUA-like_sf"/>
</dbReference>
<dbReference type="PANTHER" id="PTHR46732:SF8">
    <property type="entry name" value="ATP-DEPENDENT PROTEASE LA (LON) DOMAIN PROTEIN"/>
    <property type="match status" value="1"/>
</dbReference>
<evidence type="ECO:0000313" key="2">
    <source>
        <dbReference type="EMBL" id="MDR7361258.1"/>
    </source>
</evidence>
<dbReference type="SMART" id="SM00464">
    <property type="entry name" value="LON"/>
    <property type="match status" value="1"/>
</dbReference>
<reference evidence="2 3" key="1">
    <citation type="submission" date="2023-07" db="EMBL/GenBank/DDBJ databases">
        <title>Sequencing the genomes of 1000 actinobacteria strains.</title>
        <authorList>
            <person name="Klenk H.-P."/>
        </authorList>
    </citation>
    <scope>NUCLEOTIDE SEQUENCE [LARGE SCALE GENOMIC DNA]</scope>
    <source>
        <strain evidence="2 3">DSM 19426</strain>
    </source>
</reference>
<feature type="domain" description="Lon N-terminal" evidence="1">
    <location>
        <begin position="2"/>
        <end position="202"/>
    </location>
</feature>
<name>A0ABU2BU25_9ACTN</name>
<dbReference type="Proteomes" id="UP001183648">
    <property type="component" value="Unassembled WGS sequence"/>
</dbReference>
<organism evidence="2 3">
    <name type="scientific">Nocardioides marmoribigeumensis</name>
    <dbReference type="NCBI Taxonomy" id="433649"/>
    <lineage>
        <taxon>Bacteria</taxon>
        <taxon>Bacillati</taxon>
        <taxon>Actinomycetota</taxon>
        <taxon>Actinomycetes</taxon>
        <taxon>Propionibacteriales</taxon>
        <taxon>Nocardioidaceae</taxon>
        <taxon>Nocardioides</taxon>
    </lineage>
</organism>
<proteinExistence type="predicted"/>
<dbReference type="Pfam" id="PF02190">
    <property type="entry name" value="LON_substr_bdg"/>
    <property type="match status" value="1"/>
</dbReference>
<dbReference type="PANTHER" id="PTHR46732">
    <property type="entry name" value="ATP-DEPENDENT PROTEASE LA (LON) DOMAIN PROTEIN"/>
    <property type="match status" value="1"/>
</dbReference>
<accession>A0ABU2BU25</accession>
<evidence type="ECO:0000313" key="3">
    <source>
        <dbReference type="Proteomes" id="UP001183648"/>
    </source>
</evidence>
<dbReference type="Gene3D" id="2.30.130.40">
    <property type="entry name" value="LON domain-like"/>
    <property type="match status" value="1"/>
</dbReference>
<dbReference type="SUPFAM" id="SSF88697">
    <property type="entry name" value="PUA domain-like"/>
    <property type="match status" value="1"/>
</dbReference>
<dbReference type="InterPro" id="IPR003111">
    <property type="entry name" value="Lon_prtase_N"/>
</dbReference>
<dbReference type="RefSeq" id="WP_310298958.1">
    <property type="nucleotide sequence ID" value="NZ_BAAAPS010000014.1"/>
</dbReference>
<protein>
    <submittedName>
        <fullName evidence="2">Lon protease-like protein</fullName>
    </submittedName>
</protein>